<name>A0AAN9A6T8_HALRR</name>
<keyword evidence="2" id="KW-1185">Reference proteome</keyword>
<evidence type="ECO:0000313" key="1">
    <source>
        <dbReference type="EMBL" id="KAK7076913.1"/>
    </source>
</evidence>
<feature type="non-terminal residue" evidence="1">
    <location>
        <position position="70"/>
    </location>
</feature>
<dbReference type="EMBL" id="JAXCGZ010009512">
    <property type="protein sequence ID" value="KAK7076913.1"/>
    <property type="molecule type" value="Genomic_DNA"/>
</dbReference>
<accession>A0AAN9A6T8</accession>
<protein>
    <submittedName>
        <fullName evidence="1">Uncharacterized protein</fullName>
    </submittedName>
</protein>
<reference evidence="1 2" key="1">
    <citation type="submission" date="2023-11" db="EMBL/GenBank/DDBJ databases">
        <title>Halocaridina rubra genome assembly.</title>
        <authorList>
            <person name="Smith C."/>
        </authorList>
    </citation>
    <scope>NUCLEOTIDE SEQUENCE [LARGE SCALE GENOMIC DNA]</scope>
    <source>
        <strain evidence="1">EP-1</strain>
        <tissue evidence="1">Whole</tissue>
    </source>
</reference>
<organism evidence="1 2">
    <name type="scientific">Halocaridina rubra</name>
    <name type="common">Hawaiian red shrimp</name>
    <dbReference type="NCBI Taxonomy" id="373956"/>
    <lineage>
        <taxon>Eukaryota</taxon>
        <taxon>Metazoa</taxon>
        <taxon>Ecdysozoa</taxon>
        <taxon>Arthropoda</taxon>
        <taxon>Crustacea</taxon>
        <taxon>Multicrustacea</taxon>
        <taxon>Malacostraca</taxon>
        <taxon>Eumalacostraca</taxon>
        <taxon>Eucarida</taxon>
        <taxon>Decapoda</taxon>
        <taxon>Pleocyemata</taxon>
        <taxon>Caridea</taxon>
        <taxon>Atyoidea</taxon>
        <taxon>Atyidae</taxon>
        <taxon>Halocaridina</taxon>
    </lineage>
</organism>
<comment type="caution">
    <text evidence="1">The sequence shown here is derived from an EMBL/GenBank/DDBJ whole genome shotgun (WGS) entry which is preliminary data.</text>
</comment>
<sequence length="70" mass="7900">MLQERKIRPLDEIVLPESGSGPLSVSDVKESIIRGEDFMENIENTLKHEGCPQLYTKIGNDCLSLFFFGN</sequence>
<gene>
    <name evidence="1" type="ORF">SK128_010549</name>
</gene>
<dbReference type="Proteomes" id="UP001381693">
    <property type="component" value="Unassembled WGS sequence"/>
</dbReference>
<evidence type="ECO:0000313" key="2">
    <source>
        <dbReference type="Proteomes" id="UP001381693"/>
    </source>
</evidence>
<proteinExistence type="predicted"/>
<dbReference type="AlphaFoldDB" id="A0AAN9A6T8"/>